<organism evidence="7 8">
    <name type="scientific">Parvibaculum sedimenti</name>
    <dbReference type="NCBI Taxonomy" id="2608632"/>
    <lineage>
        <taxon>Bacteria</taxon>
        <taxon>Pseudomonadati</taxon>
        <taxon>Pseudomonadota</taxon>
        <taxon>Alphaproteobacteria</taxon>
        <taxon>Hyphomicrobiales</taxon>
        <taxon>Parvibaculaceae</taxon>
        <taxon>Parvibaculum</taxon>
    </lineage>
</organism>
<protein>
    <submittedName>
        <fullName evidence="7">TetR family transcriptional regulator</fullName>
    </submittedName>
</protein>
<feature type="domain" description="HTH tetR-type" evidence="6">
    <location>
        <begin position="10"/>
        <end position="70"/>
    </location>
</feature>
<dbReference type="Gene3D" id="1.10.357.10">
    <property type="entry name" value="Tetracycline Repressor, domain 2"/>
    <property type="match status" value="1"/>
</dbReference>
<dbReference type="InterPro" id="IPR001647">
    <property type="entry name" value="HTH_TetR"/>
</dbReference>
<reference evidence="7 8" key="1">
    <citation type="submission" date="2019-09" db="EMBL/GenBank/DDBJ databases">
        <title>Parvibaculum sedimenti sp. nov., isolated from sediment.</title>
        <authorList>
            <person name="Wang Y."/>
        </authorList>
    </citation>
    <scope>NUCLEOTIDE SEQUENCE [LARGE SCALE GENOMIC DNA]</scope>
    <source>
        <strain evidence="7 8">HXT-9</strain>
    </source>
</reference>
<proteinExistence type="predicted"/>
<gene>
    <name evidence="7" type="ORF">F2P47_14705</name>
</gene>
<evidence type="ECO:0000313" key="7">
    <source>
        <dbReference type="EMBL" id="KAB7738866.1"/>
    </source>
</evidence>
<accession>A0A6N6VK30</accession>
<name>A0A6N6VK30_9HYPH</name>
<sequence length="208" mass="23592">MARPQAANYDERRKEIVDRAARLFADRGFAGASIADLAKACGTSKALLYHYYQSKDDILYDAMRLHLDKLSEVAEQIEIMKAPAEARLRRLISDFMTLYVDAAAHQKVLLNELKNLPAARRRKIVLQQRKLVAVVERLFVQIQPRFRRQRKLLRPATMLFFGTINFTHTWFRPDGPVSPDQLAAMATDLLFEGIAGLGKPHSAEKSAA</sequence>
<dbReference type="PROSITE" id="PS50977">
    <property type="entry name" value="HTH_TETR_2"/>
    <property type="match status" value="1"/>
</dbReference>
<evidence type="ECO:0000259" key="6">
    <source>
        <dbReference type="PROSITE" id="PS50977"/>
    </source>
</evidence>
<feature type="DNA-binding region" description="H-T-H motif" evidence="5">
    <location>
        <begin position="33"/>
        <end position="52"/>
    </location>
</feature>
<evidence type="ECO:0000256" key="4">
    <source>
        <dbReference type="ARBA" id="ARBA00023163"/>
    </source>
</evidence>
<dbReference type="InterPro" id="IPR009057">
    <property type="entry name" value="Homeodomain-like_sf"/>
</dbReference>
<dbReference type="PANTHER" id="PTHR30055">
    <property type="entry name" value="HTH-TYPE TRANSCRIPTIONAL REGULATOR RUTR"/>
    <property type="match status" value="1"/>
</dbReference>
<evidence type="ECO:0000256" key="5">
    <source>
        <dbReference type="PROSITE-ProRule" id="PRU00335"/>
    </source>
</evidence>
<dbReference type="AlphaFoldDB" id="A0A6N6VK30"/>
<dbReference type="GO" id="GO:0000976">
    <property type="term" value="F:transcription cis-regulatory region binding"/>
    <property type="evidence" value="ECO:0007669"/>
    <property type="project" value="TreeGrafter"/>
</dbReference>
<keyword evidence="4" id="KW-0804">Transcription</keyword>
<evidence type="ECO:0000256" key="2">
    <source>
        <dbReference type="ARBA" id="ARBA00023015"/>
    </source>
</evidence>
<dbReference type="Gene3D" id="1.10.10.60">
    <property type="entry name" value="Homeodomain-like"/>
    <property type="match status" value="1"/>
</dbReference>
<dbReference type="RefSeq" id="WP_152217141.1">
    <property type="nucleotide sequence ID" value="NZ_JBAQYD010000045.1"/>
</dbReference>
<keyword evidence="1" id="KW-0678">Repressor</keyword>
<dbReference type="InterPro" id="IPR050109">
    <property type="entry name" value="HTH-type_TetR-like_transc_reg"/>
</dbReference>
<dbReference type="Pfam" id="PF17932">
    <property type="entry name" value="TetR_C_24"/>
    <property type="match status" value="1"/>
</dbReference>
<dbReference type="SUPFAM" id="SSF48498">
    <property type="entry name" value="Tetracyclin repressor-like, C-terminal domain"/>
    <property type="match status" value="1"/>
</dbReference>
<dbReference type="InterPro" id="IPR041490">
    <property type="entry name" value="KstR2_TetR_C"/>
</dbReference>
<dbReference type="Pfam" id="PF00440">
    <property type="entry name" value="TetR_N"/>
    <property type="match status" value="1"/>
</dbReference>
<dbReference type="InterPro" id="IPR036271">
    <property type="entry name" value="Tet_transcr_reg_TetR-rel_C_sf"/>
</dbReference>
<dbReference type="Proteomes" id="UP000468901">
    <property type="component" value="Unassembled WGS sequence"/>
</dbReference>
<evidence type="ECO:0000256" key="1">
    <source>
        <dbReference type="ARBA" id="ARBA00022491"/>
    </source>
</evidence>
<keyword evidence="2" id="KW-0805">Transcription regulation</keyword>
<dbReference type="SUPFAM" id="SSF46689">
    <property type="entry name" value="Homeodomain-like"/>
    <property type="match status" value="1"/>
</dbReference>
<dbReference type="GO" id="GO:0003700">
    <property type="term" value="F:DNA-binding transcription factor activity"/>
    <property type="evidence" value="ECO:0007669"/>
    <property type="project" value="TreeGrafter"/>
</dbReference>
<dbReference type="PRINTS" id="PR00455">
    <property type="entry name" value="HTHTETR"/>
</dbReference>
<keyword evidence="3 5" id="KW-0238">DNA-binding</keyword>
<keyword evidence="8" id="KW-1185">Reference proteome</keyword>
<comment type="caution">
    <text evidence="7">The sequence shown here is derived from an EMBL/GenBank/DDBJ whole genome shotgun (WGS) entry which is preliminary data.</text>
</comment>
<dbReference type="EMBL" id="WESC01000015">
    <property type="protein sequence ID" value="KAB7738866.1"/>
    <property type="molecule type" value="Genomic_DNA"/>
</dbReference>
<evidence type="ECO:0000313" key="8">
    <source>
        <dbReference type="Proteomes" id="UP000468901"/>
    </source>
</evidence>
<dbReference type="PANTHER" id="PTHR30055:SF175">
    <property type="entry name" value="HTH-TYPE TRANSCRIPTIONAL REPRESSOR KSTR2"/>
    <property type="match status" value="1"/>
</dbReference>
<evidence type="ECO:0000256" key="3">
    <source>
        <dbReference type="ARBA" id="ARBA00023125"/>
    </source>
</evidence>